<keyword evidence="2" id="KW-1185">Reference proteome</keyword>
<sequence length="104" mass="11131">MTVIIDFPLKATPQAATVNIVSDPVLHELLRKAVVAHRAGEARTAGSLAHRHHLAVSVAVLDAIEIVMGVGGLARELGQHMDARITDVRKLARVARDFDGPRTA</sequence>
<protein>
    <submittedName>
        <fullName evidence="1">Uncharacterized protein</fullName>
    </submittedName>
</protein>
<geneLocation type="plasmid" evidence="1 2">
    <name>pACHL01</name>
</geneLocation>
<proteinExistence type="predicted"/>
<evidence type="ECO:0000313" key="1">
    <source>
        <dbReference type="EMBL" id="ACL42251.1"/>
    </source>
</evidence>
<dbReference type="AlphaFoldDB" id="B8HIK4"/>
<accession>B8HIK4</accession>
<gene>
    <name evidence="1" type="ordered locus">Achl_4300</name>
</gene>
<dbReference type="KEGG" id="ach:Achl_4300"/>
<name>B8HIK4_PSECP</name>
<dbReference type="Proteomes" id="UP000002505">
    <property type="component" value="Plasmid pACHL01"/>
</dbReference>
<dbReference type="RefSeq" id="WP_012623268.1">
    <property type="nucleotide sequence ID" value="NC_011879.1"/>
</dbReference>
<organism evidence="1 2">
    <name type="scientific">Pseudarthrobacter chlorophenolicus (strain ATCC 700700 / DSM 12829 / CIP 107037 / JCM 12360 / KCTC 9906 / NCIMB 13794 / A6)</name>
    <name type="common">Arthrobacter chlorophenolicus</name>
    <dbReference type="NCBI Taxonomy" id="452863"/>
    <lineage>
        <taxon>Bacteria</taxon>
        <taxon>Bacillati</taxon>
        <taxon>Actinomycetota</taxon>
        <taxon>Actinomycetes</taxon>
        <taxon>Micrococcales</taxon>
        <taxon>Micrococcaceae</taxon>
        <taxon>Pseudarthrobacter</taxon>
    </lineage>
</organism>
<evidence type="ECO:0000313" key="2">
    <source>
        <dbReference type="Proteomes" id="UP000002505"/>
    </source>
</evidence>
<dbReference type="EMBL" id="CP001342">
    <property type="protein sequence ID" value="ACL42251.1"/>
    <property type="molecule type" value="Genomic_DNA"/>
</dbReference>
<dbReference type="HOGENOM" id="CLU_2244364_0_0_11"/>
<reference evidence="1" key="1">
    <citation type="submission" date="2009-01" db="EMBL/GenBank/DDBJ databases">
        <title>Complete sequence of plasmid1 of Arthrobacter chlorophenolicus A6.</title>
        <authorList>
            <consortium name="US DOE Joint Genome Institute"/>
            <person name="Lucas S."/>
            <person name="Copeland A."/>
            <person name="Lapidus A."/>
            <person name="Glavina del Rio T."/>
            <person name="Tice H."/>
            <person name="Bruce D."/>
            <person name="Goodwin L."/>
            <person name="Pitluck S."/>
            <person name="Goltsman E."/>
            <person name="Clum A."/>
            <person name="Larimer F."/>
            <person name="Land M."/>
            <person name="Hauser L."/>
            <person name="Kyrpides N."/>
            <person name="Mikhailova N."/>
            <person name="Jansson J."/>
            <person name="Richardson P."/>
        </authorList>
    </citation>
    <scope>NUCLEOTIDE SEQUENCE [LARGE SCALE GENOMIC DNA]</scope>
    <source>
        <strain evidence="1">A6</strain>
        <plasmid evidence="1">pACHL01</plasmid>
    </source>
</reference>
<keyword evidence="1" id="KW-0614">Plasmid</keyword>